<keyword evidence="1" id="KW-1133">Transmembrane helix</keyword>
<keyword evidence="1" id="KW-0812">Transmembrane</keyword>
<name>A0A1D8P421_9FLAO</name>
<evidence type="ECO:0000256" key="1">
    <source>
        <dbReference type="SAM" id="Phobius"/>
    </source>
</evidence>
<dbReference type="Proteomes" id="UP000176050">
    <property type="component" value="Chromosome"/>
</dbReference>
<feature type="transmembrane region" description="Helical" evidence="1">
    <location>
        <begin position="6"/>
        <end position="23"/>
    </location>
</feature>
<reference evidence="2 3" key="1">
    <citation type="submission" date="2016-10" db="EMBL/GenBank/DDBJ databases">
        <title>Lutibacter sp. LPB0138, isolated from marine gastropod.</title>
        <authorList>
            <person name="Kim E."/>
            <person name="Yi H."/>
        </authorList>
    </citation>
    <scope>NUCLEOTIDE SEQUENCE [LARGE SCALE GENOMIC DNA]</scope>
    <source>
        <strain evidence="2 3">LPB0138</strain>
    </source>
</reference>
<dbReference type="STRING" id="1850246.LPB138_00950"/>
<protein>
    <submittedName>
        <fullName evidence="2">Uncharacterized protein</fullName>
    </submittedName>
</protein>
<accession>A0A1D8P421</accession>
<evidence type="ECO:0000313" key="2">
    <source>
        <dbReference type="EMBL" id="AOW19334.1"/>
    </source>
</evidence>
<dbReference type="AlphaFoldDB" id="A0A1D8P421"/>
<keyword evidence="1" id="KW-0472">Membrane</keyword>
<dbReference type="EMBL" id="CP017478">
    <property type="protein sequence ID" value="AOW19334.1"/>
    <property type="molecule type" value="Genomic_DNA"/>
</dbReference>
<keyword evidence="3" id="KW-1185">Reference proteome</keyword>
<sequence>MKSTNPWTFAILLIFGFIIFAWNDFQIPFSPLTETKEITGRISNIKIVPVIGGHGFQQEVTYYYFIEDKKYSDTKRIGKKYGIQYVGNQILVKYSVNEPQKTEVISFKGDYTEDIKETYFSYIENGYLQIELYNGLFNYSEYAKKGKLVTTYDGEFLSKNDTLILKPFDRKVNNKTLISNWVNGKNVLTDLNTNLIYK</sequence>
<dbReference type="OrthoDB" id="1115357at2"/>
<evidence type="ECO:0000313" key="3">
    <source>
        <dbReference type="Proteomes" id="UP000176050"/>
    </source>
</evidence>
<organism evidence="2 3">
    <name type="scientific">Urechidicola croceus</name>
    <dbReference type="NCBI Taxonomy" id="1850246"/>
    <lineage>
        <taxon>Bacteria</taxon>
        <taxon>Pseudomonadati</taxon>
        <taxon>Bacteroidota</taxon>
        <taxon>Flavobacteriia</taxon>
        <taxon>Flavobacteriales</taxon>
        <taxon>Flavobacteriaceae</taxon>
        <taxon>Urechidicola</taxon>
    </lineage>
</organism>
<dbReference type="KEGG" id="lul:LPB138_00950"/>
<gene>
    <name evidence="2" type="ORF">LPB138_00950</name>
</gene>
<dbReference type="RefSeq" id="WP_070235464.1">
    <property type="nucleotide sequence ID" value="NZ_CP017478.1"/>
</dbReference>
<proteinExistence type="predicted"/>